<evidence type="ECO:0000256" key="5">
    <source>
        <dbReference type="ARBA" id="ARBA00023072"/>
    </source>
</evidence>
<feature type="chain" id="PRO_5025721018" evidence="7">
    <location>
        <begin position="22"/>
        <end position="216"/>
    </location>
</feature>
<evidence type="ECO:0000256" key="2">
    <source>
        <dbReference type="ARBA" id="ARBA00006889"/>
    </source>
</evidence>
<dbReference type="Proteomes" id="UP000472263">
    <property type="component" value="Chromosome 9"/>
</dbReference>
<dbReference type="SUPFAM" id="SSF50814">
    <property type="entry name" value="Lipocalins"/>
    <property type="match status" value="1"/>
</dbReference>
<dbReference type="InParanoid" id="A0A667YJV7"/>
<comment type="similarity">
    <text evidence="2 7 8">Belongs to the calycin superfamily. Lipocalin family.</text>
</comment>
<keyword evidence="11" id="KW-1185">Reference proteome</keyword>
<keyword evidence="3" id="KW-0813">Transport</keyword>
<evidence type="ECO:0000313" key="10">
    <source>
        <dbReference type="Ensembl" id="ENSMMDP00005028187.1"/>
    </source>
</evidence>
<dbReference type="FunFam" id="2.40.128.20:FF:000005">
    <property type="entry name" value="Retinol binding protein 4, like"/>
    <property type="match status" value="1"/>
</dbReference>
<dbReference type="Gene3D" id="2.40.128.20">
    <property type="match status" value="1"/>
</dbReference>
<evidence type="ECO:0000313" key="11">
    <source>
        <dbReference type="Proteomes" id="UP000472263"/>
    </source>
</evidence>
<evidence type="ECO:0000256" key="7">
    <source>
        <dbReference type="PIRNR" id="PIRNR036893"/>
    </source>
</evidence>
<proteinExistence type="inferred from homology"/>
<dbReference type="PANTHER" id="PTHR11873">
    <property type="entry name" value="RETINOL-BINDING PROTEIN 4"/>
    <property type="match status" value="1"/>
</dbReference>
<keyword evidence="6" id="KW-1015">Disulfide bond</keyword>
<keyword evidence="7" id="KW-0732">Signal</keyword>
<dbReference type="PROSITE" id="PS00213">
    <property type="entry name" value="LIPOCALIN"/>
    <property type="match status" value="1"/>
</dbReference>
<dbReference type="Ensembl" id="ENSMMDT00005028861.1">
    <property type="protein sequence ID" value="ENSMMDP00005028187.1"/>
    <property type="gene ID" value="ENSMMDG00005013504.1"/>
</dbReference>
<feature type="signal peptide" evidence="7">
    <location>
        <begin position="1"/>
        <end position="21"/>
    </location>
</feature>
<dbReference type="PRINTS" id="PR00179">
    <property type="entry name" value="LIPOCALIN"/>
</dbReference>
<evidence type="ECO:0000256" key="8">
    <source>
        <dbReference type="RuleBase" id="RU003695"/>
    </source>
</evidence>
<dbReference type="InterPro" id="IPR012674">
    <property type="entry name" value="Calycin"/>
</dbReference>
<dbReference type="PIRSF" id="PIRSF036893">
    <property type="entry name" value="Lipocalin_ApoD"/>
    <property type="match status" value="1"/>
</dbReference>
<reference evidence="10" key="2">
    <citation type="submission" date="2025-08" db="UniProtKB">
        <authorList>
            <consortium name="Ensembl"/>
        </authorList>
    </citation>
    <scope>IDENTIFICATION</scope>
</reference>
<evidence type="ECO:0000259" key="9">
    <source>
        <dbReference type="Pfam" id="PF00061"/>
    </source>
</evidence>
<organism evidence="10 11">
    <name type="scientific">Myripristis murdjan</name>
    <name type="common">pinecone soldierfish</name>
    <dbReference type="NCBI Taxonomy" id="586833"/>
    <lineage>
        <taxon>Eukaryota</taxon>
        <taxon>Metazoa</taxon>
        <taxon>Chordata</taxon>
        <taxon>Craniata</taxon>
        <taxon>Vertebrata</taxon>
        <taxon>Euteleostomi</taxon>
        <taxon>Actinopterygii</taxon>
        <taxon>Neopterygii</taxon>
        <taxon>Teleostei</taxon>
        <taxon>Neoteleostei</taxon>
        <taxon>Acanthomorphata</taxon>
        <taxon>Holocentriformes</taxon>
        <taxon>Holocentridae</taxon>
        <taxon>Myripristis</taxon>
    </lineage>
</organism>
<dbReference type="PANTHER" id="PTHR11873:SF1">
    <property type="entry name" value="PURPURIN"/>
    <property type="match status" value="1"/>
</dbReference>
<protein>
    <submittedName>
        <fullName evidence="10">Retinol binding protein 4, like</fullName>
    </submittedName>
</protein>
<evidence type="ECO:0000256" key="6">
    <source>
        <dbReference type="ARBA" id="ARBA00023157"/>
    </source>
</evidence>
<evidence type="ECO:0000256" key="1">
    <source>
        <dbReference type="ARBA" id="ARBA00004613"/>
    </source>
</evidence>
<dbReference type="GeneTree" id="ENSGT00510000047107"/>
<evidence type="ECO:0000256" key="3">
    <source>
        <dbReference type="ARBA" id="ARBA00022448"/>
    </source>
</evidence>
<keyword evidence="4" id="KW-0964">Secreted</keyword>
<sequence>MDFQMFAMVLVFLACVEQSLASCVVDSFTVKQDFDPKRYAGKWYALQKKDPEGLFLQDNISAEYTVGDDGAMVASSRGRVTLFGFWVVCADMAAQYSVPDPGTPGKMFMNYQGLASYLSSGGDNYWVIDTDYDNYAITYACRTLKDDGSCDDGYALIFSRNPRGLPPAIQRVVRQKQEEICMAGQFQPVLQSGTYLDFNILMNTQIHFQHYKYTKE</sequence>
<dbReference type="PRINTS" id="PR01174">
    <property type="entry name" value="RETINOLBNDNG"/>
</dbReference>
<dbReference type="InterPro" id="IPR022272">
    <property type="entry name" value="Lipocalin_CS"/>
</dbReference>
<dbReference type="AlphaFoldDB" id="A0A667YJV7"/>
<dbReference type="InterPro" id="IPR000566">
    <property type="entry name" value="Lipocln_cytosolic_FA-bd_dom"/>
</dbReference>
<evidence type="ECO:0000256" key="4">
    <source>
        <dbReference type="ARBA" id="ARBA00022525"/>
    </source>
</evidence>
<feature type="domain" description="Lipocalin/cytosolic fatty-acid binding" evidence="9">
    <location>
        <begin position="40"/>
        <end position="175"/>
    </location>
</feature>
<accession>A0A667YJV7</accession>
<dbReference type="GO" id="GO:0034632">
    <property type="term" value="F:retinol transmembrane transporter activity"/>
    <property type="evidence" value="ECO:0007669"/>
    <property type="project" value="InterPro"/>
</dbReference>
<dbReference type="GO" id="GO:0005615">
    <property type="term" value="C:extracellular space"/>
    <property type="evidence" value="ECO:0007669"/>
    <property type="project" value="UniProtKB-ARBA"/>
</dbReference>
<dbReference type="InterPro" id="IPR002449">
    <property type="entry name" value="Retinol-bd/Purpurin"/>
</dbReference>
<dbReference type="InterPro" id="IPR022271">
    <property type="entry name" value="Lipocalin_ApoD"/>
</dbReference>
<comment type="subcellular location">
    <subcellularLocation>
        <location evidence="1">Secreted</location>
    </subcellularLocation>
</comment>
<reference evidence="10" key="1">
    <citation type="submission" date="2019-06" db="EMBL/GenBank/DDBJ databases">
        <authorList>
            <consortium name="Wellcome Sanger Institute Data Sharing"/>
        </authorList>
    </citation>
    <scope>NUCLEOTIDE SEQUENCE [LARGE SCALE GENOMIC DNA]</scope>
</reference>
<name>A0A667YJV7_9TELE</name>
<keyword evidence="5" id="KW-0683">Retinol-binding</keyword>
<dbReference type="GO" id="GO:0019841">
    <property type="term" value="F:retinol binding"/>
    <property type="evidence" value="ECO:0007669"/>
    <property type="project" value="UniProtKB-KW"/>
</dbReference>
<gene>
    <name evidence="10" type="primary">LOC115365782</name>
</gene>
<dbReference type="Pfam" id="PF00061">
    <property type="entry name" value="Lipocalin"/>
    <property type="match status" value="1"/>
</dbReference>
<reference evidence="10" key="3">
    <citation type="submission" date="2025-09" db="UniProtKB">
        <authorList>
            <consortium name="Ensembl"/>
        </authorList>
    </citation>
    <scope>IDENTIFICATION</scope>
</reference>